<comment type="caution">
    <text evidence="1">The sequence shown here is derived from an EMBL/GenBank/DDBJ whole genome shotgun (WGS) entry which is preliminary data.</text>
</comment>
<proteinExistence type="predicted"/>
<accession>A0ABT7DNB8</accession>
<keyword evidence="2" id="KW-1185">Reference proteome</keyword>
<reference evidence="1 2" key="1">
    <citation type="submission" date="2023-05" db="EMBL/GenBank/DDBJ databases">
        <title>Gordonibacter KGMB12511T sp. nov., isolated from faeces of healthy Korean.</title>
        <authorList>
            <person name="Kim H.S."/>
            <person name="Kim J.-S."/>
            <person name="Suh M.K."/>
            <person name="Eom M.K."/>
            <person name="Do H.E."/>
            <person name="Lee J.-S."/>
        </authorList>
    </citation>
    <scope>NUCLEOTIDE SEQUENCE [LARGE SCALE GENOMIC DNA]</scope>
    <source>
        <strain evidence="1 2">KGMB12511</strain>
    </source>
</reference>
<organism evidence="1 2">
    <name type="scientific">Gordonibacter faecis</name>
    <dbReference type="NCBI Taxonomy" id="3047475"/>
    <lineage>
        <taxon>Bacteria</taxon>
        <taxon>Bacillati</taxon>
        <taxon>Actinomycetota</taxon>
        <taxon>Coriobacteriia</taxon>
        <taxon>Eggerthellales</taxon>
        <taxon>Eggerthellaceae</taxon>
        <taxon>Gordonibacter</taxon>
    </lineage>
</organism>
<dbReference type="Proteomes" id="UP001232750">
    <property type="component" value="Unassembled WGS sequence"/>
</dbReference>
<evidence type="ECO:0008006" key="3">
    <source>
        <dbReference type="Google" id="ProtNLM"/>
    </source>
</evidence>
<protein>
    <recommendedName>
        <fullName evidence="3">DUF697 domain-containing protein</fullName>
    </recommendedName>
</protein>
<gene>
    <name evidence="1" type="ORF">QNJ86_09505</name>
</gene>
<dbReference type="RefSeq" id="WP_283832377.1">
    <property type="nucleotide sequence ID" value="NZ_JASJEU010000019.1"/>
</dbReference>
<name>A0ABT7DNB8_9ACTN</name>
<sequence length="406" mass="41490">MQLPVDVKAVIDEATNIDEARETPLSVSVYIDETAPGDVVARVRAAFASKSAHARVSLVYLDGRPFAPFVGDDMAVIVAGLSPEVGAHADELRAAGVPVMIATSLPALVKDIADAQGHPLPQADIVAPDVPRDARALPASAGSGEPYALDERAAASLDRRMGEWVIETCHDKRLAFALAFPFVRRPLSVDAVNATSVQNAGIGLVVFIPGADMPIMTLNQAKMLLQIAAAYGEPMSMERVKELAAVVGGAFACRSVARQLVAFVPALGWAVKAAIGYTGTQAMGRAAIEYFEEGGNIAGLAGVVARARDKAVELAEDAREIACGDTAPAVAGATTGGGLSGVARTAAAKVKGAARSAAGAAVPLASSVVQAGAQAAGVDASDVARTAARSVADVARSRLKNSRSSH</sequence>
<evidence type="ECO:0000313" key="1">
    <source>
        <dbReference type="EMBL" id="MDJ1651034.1"/>
    </source>
</evidence>
<dbReference type="EMBL" id="JASJEU010000019">
    <property type="protein sequence ID" value="MDJ1651034.1"/>
    <property type="molecule type" value="Genomic_DNA"/>
</dbReference>
<evidence type="ECO:0000313" key="2">
    <source>
        <dbReference type="Proteomes" id="UP001232750"/>
    </source>
</evidence>